<keyword evidence="7" id="KW-1185">Reference proteome</keyword>
<evidence type="ECO:0000313" key="6">
    <source>
        <dbReference type="EMBL" id="MFC3387897.1"/>
    </source>
</evidence>
<evidence type="ECO:0000256" key="4">
    <source>
        <dbReference type="SAM" id="SignalP"/>
    </source>
</evidence>
<feature type="domain" description="Solute-binding protein family 5" evidence="5">
    <location>
        <begin position="85"/>
        <end position="475"/>
    </location>
</feature>
<dbReference type="Proteomes" id="UP001595637">
    <property type="component" value="Unassembled WGS sequence"/>
</dbReference>
<dbReference type="CDD" id="cd08499">
    <property type="entry name" value="PBP2_Ylib_like"/>
    <property type="match status" value="1"/>
</dbReference>
<dbReference type="Gene3D" id="3.10.105.10">
    <property type="entry name" value="Dipeptide-binding Protein, Domain 3"/>
    <property type="match status" value="1"/>
</dbReference>
<protein>
    <submittedName>
        <fullName evidence="6">Glutathione ABC transporter substrate-binding protein</fullName>
    </submittedName>
</protein>
<reference evidence="7" key="1">
    <citation type="journal article" date="2019" name="Int. J. Syst. Evol. Microbiol.">
        <title>The Global Catalogue of Microorganisms (GCM) 10K type strain sequencing project: providing services to taxonomists for standard genome sequencing and annotation.</title>
        <authorList>
            <consortium name="The Broad Institute Genomics Platform"/>
            <consortium name="The Broad Institute Genome Sequencing Center for Infectious Disease"/>
            <person name="Wu L."/>
            <person name="Ma J."/>
        </authorList>
    </citation>
    <scope>NUCLEOTIDE SEQUENCE [LARGE SCALE GENOMIC DNA]</scope>
    <source>
        <strain evidence="7">CCM 7756</strain>
    </source>
</reference>
<dbReference type="PIRSF" id="PIRSF002741">
    <property type="entry name" value="MppA"/>
    <property type="match status" value="1"/>
</dbReference>
<evidence type="ECO:0000259" key="5">
    <source>
        <dbReference type="Pfam" id="PF00496"/>
    </source>
</evidence>
<name>A0ABV7N434_9STAP</name>
<evidence type="ECO:0000256" key="3">
    <source>
        <dbReference type="ARBA" id="ARBA00022729"/>
    </source>
</evidence>
<accession>A0ABV7N434</accession>
<dbReference type="PANTHER" id="PTHR30290">
    <property type="entry name" value="PERIPLASMIC BINDING COMPONENT OF ABC TRANSPORTER"/>
    <property type="match status" value="1"/>
</dbReference>
<proteinExistence type="inferred from homology"/>
<dbReference type="InterPro" id="IPR000914">
    <property type="entry name" value="SBP_5_dom"/>
</dbReference>
<keyword evidence="3 4" id="KW-0732">Signal</keyword>
<dbReference type="PROSITE" id="PS51257">
    <property type="entry name" value="PROKAR_LIPOPROTEIN"/>
    <property type="match status" value="1"/>
</dbReference>
<dbReference type="SUPFAM" id="SSF53850">
    <property type="entry name" value="Periplasmic binding protein-like II"/>
    <property type="match status" value="1"/>
</dbReference>
<keyword evidence="2" id="KW-0813">Transport</keyword>
<evidence type="ECO:0000256" key="2">
    <source>
        <dbReference type="ARBA" id="ARBA00022448"/>
    </source>
</evidence>
<evidence type="ECO:0000313" key="7">
    <source>
        <dbReference type="Proteomes" id="UP001595637"/>
    </source>
</evidence>
<comment type="similarity">
    <text evidence="1">Belongs to the bacterial solute-binding protein 5 family.</text>
</comment>
<gene>
    <name evidence="6" type="ORF">ACFOEO_04695</name>
</gene>
<dbReference type="InterPro" id="IPR030678">
    <property type="entry name" value="Peptide/Ni-bd"/>
</dbReference>
<dbReference type="PANTHER" id="PTHR30290:SF9">
    <property type="entry name" value="OLIGOPEPTIDE-BINDING PROTEIN APPA"/>
    <property type="match status" value="1"/>
</dbReference>
<dbReference type="Pfam" id="PF00496">
    <property type="entry name" value="SBP_bac_5"/>
    <property type="match status" value="1"/>
</dbReference>
<sequence length="559" mass="62633">MTQSWRIILIGVMLVVLSACTNDGDVTEGIEGNSEGDETATEGDITLAFPTDIVSMDAHGSNDTPSEQLRNTLYEGLVTQDENLEITPVLATEWEQIDDVTWEFTLREDVTFHDGSTFNAEVVEANLDRLQDAAVASPRNFVLNMIEEVNVVDDYTVELITEYPFAPLLNNLTHGAGKMMSKELIDSDYQNALDEAGIDMTLDEYKEAREDGGQEYEDASENISEYVGTLIEQGPIGTNYMKFDSRSPGESTRIVANEEYWDGPPSLSSATYKAVSETGSRIAEIETGASNFIQRVESSNIDRIENNPDVTLTRTDALAIDFIGFNTEKAPFDDVRVRQAVTLAFDNQAVFEGVFNNSGTPAVAALAPNTLGYDENLEPLGYDMDRAKTLLTEAGYEDGFDMTLMVNEDNPERLNMSIWLQESLEELSINVNIRQIEWGTYLEMTGNGEHDMFVMGWSNSTADPEELLTTLFHSDMVGAQGNRSFFKNDDFDQLLDEGRREFDTDAREQIYMDAQELLVEEAPAIFVRHSEYLNAYHNSIDNLEIGWDDLYDMRNVEVE</sequence>
<dbReference type="Gene3D" id="3.90.76.10">
    <property type="entry name" value="Dipeptide-binding Protein, Domain 1"/>
    <property type="match status" value="1"/>
</dbReference>
<evidence type="ECO:0000256" key="1">
    <source>
        <dbReference type="ARBA" id="ARBA00005695"/>
    </source>
</evidence>
<dbReference type="Gene3D" id="3.40.190.10">
    <property type="entry name" value="Periplasmic binding protein-like II"/>
    <property type="match status" value="2"/>
</dbReference>
<organism evidence="6 7">
    <name type="scientific">Salinicoccus sesuvii</name>
    <dbReference type="NCBI Taxonomy" id="868281"/>
    <lineage>
        <taxon>Bacteria</taxon>
        <taxon>Bacillati</taxon>
        <taxon>Bacillota</taxon>
        <taxon>Bacilli</taxon>
        <taxon>Bacillales</taxon>
        <taxon>Staphylococcaceae</taxon>
        <taxon>Salinicoccus</taxon>
    </lineage>
</organism>
<feature type="signal peptide" evidence="4">
    <location>
        <begin position="1"/>
        <end position="21"/>
    </location>
</feature>
<comment type="caution">
    <text evidence="6">The sequence shown here is derived from an EMBL/GenBank/DDBJ whole genome shotgun (WGS) entry which is preliminary data.</text>
</comment>
<dbReference type="EMBL" id="JBHRVQ010000001">
    <property type="protein sequence ID" value="MFC3387897.1"/>
    <property type="molecule type" value="Genomic_DNA"/>
</dbReference>
<dbReference type="InterPro" id="IPR039424">
    <property type="entry name" value="SBP_5"/>
</dbReference>
<dbReference type="RefSeq" id="WP_380652537.1">
    <property type="nucleotide sequence ID" value="NZ_JBHRVQ010000001.1"/>
</dbReference>
<feature type="chain" id="PRO_5045730561" evidence="4">
    <location>
        <begin position="22"/>
        <end position="559"/>
    </location>
</feature>